<dbReference type="Proteomes" id="UP000219602">
    <property type="component" value="Chromosome 2"/>
</dbReference>
<comment type="caution">
    <text evidence="2">The sequence shown here is derived from an EMBL/GenBank/DDBJ whole genome shotgun (WGS) entry which is preliminary data.</text>
</comment>
<proteinExistence type="predicted"/>
<dbReference type="EMBL" id="MABQ02000002">
    <property type="protein sequence ID" value="PCD43173.1"/>
    <property type="molecule type" value="Genomic_DNA"/>
</dbReference>
<reference evidence="2 3" key="1">
    <citation type="journal article" date="2016" name="Environ. Microbiol.">
        <title>Effector profiles distinguish formae speciales of Fusarium oxysporum.</title>
        <authorList>
            <person name="van Dam P."/>
            <person name="Fokkens L."/>
            <person name="Schmidt S.M."/>
            <person name="Linmans J.H."/>
            <person name="Kistler H.C."/>
            <person name="Ma L.J."/>
            <person name="Rep M."/>
        </authorList>
    </citation>
    <scope>NUCLEOTIDE SEQUENCE [LARGE SCALE GENOMIC DNA]</scope>
    <source>
        <strain evidence="2 3">Forc016</strain>
    </source>
</reference>
<sequence length="336" mass="37670">MEPTEERPTLLCQGFLGQLARRIYIRLSRDIETECTIPPYWQCSKVSNSTSTIRSSALSLPSQTDSTVLQISTVPPIRTDKSNSAADAPAPGTDAPKKRLLKPVVKGAKDAYFESSVTDWDGKYHHLIGTSTRDLVFGARFVLTDDHIDDILVMPRPVREKIWRFDFKFIDVSYDAKNGARDVTDEVVVRLAKGLTGLRTVLLPSANRVNDKGFLALVSHCPDLRLLELTAASTGSFGSTKLSPKALEELCAHPEWAPGLRQLVITTDEENKEFMKAMHALGKQREKLVTTLLSRSEEKKWGDWEISTISNHYMKGRKCEPEKTPRGILHRYGRGF</sequence>
<dbReference type="Gene3D" id="3.80.10.10">
    <property type="entry name" value="Ribonuclease Inhibitor"/>
    <property type="match status" value="1"/>
</dbReference>
<accession>A0A2H3HX96</accession>
<dbReference type="AlphaFoldDB" id="A0A2H3HX96"/>
<organism evidence="2 3">
    <name type="scientific">Fusarium oxysporum f. sp. radicis-cucumerinum</name>
    <dbReference type="NCBI Taxonomy" id="327505"/>
    <lineage>
        <taxon>Eukaryota</taxon>
        <taxon>Fungi</taxon>
        <taxon>Dikarya</taxon>
        <taxon>Ascomycota</taxon>
        <taxon>Pezizomycotina</taxon>
        <taxon>Sordariomycetes</taxon>
        <taxon>Hypocreomycetidae</taxon>
        <taxon>Hypocreales</taxon>
        <taxon>Nectriaceae</taxon>
        <taxon>Fusarium</taxon>
        <taxon>Fusarium oxysporum species complex</taxon>
    </lineage>
</organism>
<feature type="compositionally biased region" description="Low complexity" evidence="1">
    <location>
        <begin position="85"/>
        <end position="94"/>
    </location>
</feature>
<gene>
    <name evidence="2" type="ORF">AU210_002275</name>
</gene>
<evidence type="ECO:0000313" key="2">
    <source>
        <dbReference type="EMBL" id="PCD43173.1"/>
    </source>
</evidence>
<name>A0A2H3HX96_FUSOX</name>
<evidence type="ECO:0000313" key="3">
    <source>
        <dbReference type="Proteomes" id="UP000219602"/>
    </source>
</evidence>
<reference evidence="2 3" key="2">
    <citation type="journal article" date="2017" name="Sci. Rep.">
        <title>A mobile pathogenicity chromosome in Fusarium oxysporum for infection of multiple cucurbit species.</title>
        <authorList>
            <person name="van Dam P."/>
            <person name="Fokkens L."/>
            <person name="Ayukawa Y."/>
            <person name="van der Gragt M."/>
            <person name="Ter Horst A."/>
            <person name="Brankovics B."/>
            <person name="Houterman P.M."/>
            <person name="Arie T."/>
            <person name="Rep M."/>
        </authorList>
    </citation>
    <scope>NUCLEOTIDE SEQUENCE [LARGE SCALE GENOMIC DNA]</scope>
    <source>
        <strain evidence="2 3">Forc016</strain>
    </source>
</reference>
<dbReference type="InterPro" id="IPR032675">
    <property type="entry name" value="LRR_dom_sf"/>
</dbReference>
<dbReference type="STRING" id="327505.A0A2H3HX96"/>
<feature type="region of interest" description="Disordered" evidence="1">
    <location>
        <begin position="77"/>
        <end position="97"/>
    </location>
</feature>
<evidence type="ECO:0000256" key="1">
    <source>
        <dbReference type="SAM" id="MobiDB-lite"/>
    </source>
</evidence>
<protein>
    <submittedName>
        <fullName evidence="2">Uncharacterized protein</fullName>
    </submittedName>
</protein>